<evidence type="ECO:0000256" key="2">
    <source>
        <dbReference type="ARBA" id="ARBA00004613"/>
    </source>
</evidence>
<evidence type="ECO:0000256" key="6">
    <source>
        <dbReference type="ARBA" id="ARBA00022737"/>
    </source>
</evidence>
<feature type="domain" description="SRCR" evidence="16">
    <location>
        <begin position="218"/>
        <end position="291"/>
    </location>
</feature>
<evidence type="ECO:0000256" key="8">
    <source>
        <dbReference type="ARBA" id="ARBA00023136"/>
    </source>
</evidence>
<evidence type="ECO:0000256" key="15">
    <source>
        <dbReference type="PROSITE-ProRule" id="PRU00196"/>
    </source>
</evidence>
<dbReference type="PROSITE" id="PS50287">
    <property type="entry name" value="SRCR_2"/>
    <property type="match status" value="3"/>
</dbReference>
<keyword evidence="5" id="KW-0732">Signal</keyword>
<evidence type="ECO:0000256" key="13">
    <source>
        <dbReference type="ARBA" id="ARBA00064153"/>
    </source>
</evidence>
<reference evidence="17" key="2">
    <citation type="submission" date="2025-08" db="UniProtKB">
        <authorList>
            <consortium name="Ensembl"/>
        </authorList>
    </citation>
    <scope>IDENTIFICATION</scope>
</reference>
<evidence type="ECO:0000256" key="10">
    <source>
        <dbReference type="ARBA" id="ARBA00023170"/>
    </source>
</evidence>
<dbReference type="Proteomes" id="UP000007303">
    <property type="component" value="Unassembled WGS sequence"/>
</dbReference>
<dbReference type="GO" id="GO:0031638">
    <property type="term" value="P:zymogen activation"/>
    <property type="evidence" value="ECO:0007669"/>
    <property type="project" value="TreeGrafter"/>
</dbReference>
<keyword evidence="8" id="KW-0472">Membrane</keyword>
<dbReference type="FunFam" id="3.10.250.10:FF:000007">
    <property type="entry name" value="Soluble scavenger receptor cysteine-rich domain-containing protein SSC5D"/>
    <property type="match status" value="1"/>
</dbReference>
<evidence type="ECO:0000259" key="16">
    <source>
        <dbReference type="PROSITE" id="PS50287"/>
    </source>
</evidence>
<name>H3CF36_TETNG</name>
<comment type="caution">
    <text evidence="15">Lacks conserved residue(s) required for the propagation of feature annotation.</text>
</comment>
<dbReference type="PANTHER" id="PTHR48071:SF15">
    <property type="entry name" value="SRCR DOMAIN-CONTAINING PROTEIN"/>
    <property type="match status" value="1"/>
</dbReference>
<evidence type="ECO:0000256" key="7">
    <source>
        <dbReference type="ARBA" id="ARBA00022989"/>
    </source>
</evidence>
<accession>H3CF36</accession>
<organism evidence="17 18">
    <name type="scientific">Tetraodon nigroviridis</name>
    <name type="common">Spotted green pufferfish</name>
    <name type="synonym">Chelonodon nigroviridis</name>
    <dbReference type="NCBI Taxonomy" id="99883"/>
    <lineage>
        <taxon>Eukaryota</taxon>
        <taxon>Metazoa</taxon>
        <taxon>Chordata</taxon>
        <taxon>Craniata</taxon>
        <taxon>Vertebrata</taxon>
        <taxon>Euteleostomi</taxon>
        <taxon>Actinopterygii</taxon>
        <taxon>Neopterygii</taxon>
        <taxon>Teleostei</taxon>
        <taxon>Neoteleostei</taxon>
        <taxon>Acanthomorphata</taxon>
        <taxon>Eupercaria</taxon>
        <taxon>Tetraodontiformes</taxon>
        <taxon>Tetradontoidea</taxon>
        <taxon>Tetraodontidae</taxon>
        <taxon>Tetraodon</taxon>
    </lineage>
</organism>
<dbReference type="SMART" id="SM00202">
    <property type="entry name" value="SR"/>
    <property type="match status" value="3"/>
</dbReference>
<dbReference type="GeneTree" id="ENSGT00950000183145"/>
<evidence type="ECO:0000256" key="11">
    <source>
        <dbReference type="ARBA" id="ARBA00023180"/>
    </source>
</evidence>
<evidence type="ECO:0000256" key="14">
    <source>
        <dbReference type="ARBA" id="ARBA00069168"/>
    </source>
</evidence>
<keyword evidence="7" id="KW-1133">Transmembrane helix</keyword>
<reference evidence="18" key="1">
    <citation type="journal article" date="2004" name="Nature">
        <title>Genome duplication in the teleost fish Tetraodon nigroviridis reveals the early vertebrate proto-karyotype.</title>
        <authorList>
            <person name="Jaillon O."/>
            <person name="Aury J.-M."/>
            <person name="Brunet F."/>
            <person name="Petit J.-L."/>
            <person name="Stange-Thomann N."/>
            <person name="Mauceli E."/>
            <person name="Bouneau L."/>
            <person name="Fischer C."/>
            <person name="Ozouf-Costaz C."/>
            <person name="Bernot A."/>
            <person name="Nicaud S."/>
            <person name="Jaffe D."/>
            <person name="Fisher S."/>
            <person name="Lutfalla G."/>
            <person name="Dossat C."/>
            <person name="Segurens B."/>
            <person name="Dasilva C."/>
            <person name="Salanoubat M."/>
            <person name="Levy M."/>
            <person name="Boudet N."/>
            <person name="Castellano S."/>
            <person name="Anthouard V."/>
            <person name="Jubin C."/>
            <person name="Castelli V."/>
            <person name="Katinka M."/>
            <person name="Vacherie B."/>
            <person name="Biemont C."/>
            <person name="Skalli Z."/>
            <person name="Cattolico L."/>
            <person name="Poulain J."/>
            <person name="De Berardinis V."/>
            <person name="Cruaud C."/>
            <person name="Duprat S."/>
            <person name="Brottier P."/>
            <person name="Coutanceau J.-P."/>
            <person name="Gouzy J."/>
            <person name="Parra G."/>
            <person name="Lardier G."/>
            <person name="Chapple C."/>
            <person name="McKernan K.J."/>
            <person name="McEwan P."/>
            <person name="Bosak S."/>
            <person name="Kellis M."/>
            <person name="Volff J.-N."/>
            <person name="Guigo R."/>
            <person name="Zody M.C."/>
            <person name="Mesirov J."/>
            <person name="Lindblad-Toh K."/>
            <person name="Birren B."/>
            <person name="Nusbaum C."/>
            <person name="Kahn D."/>
            <person name="Robinson-Rechavi M."/>
            <person name="Laudet V."/>
            <person name="Schachter V."/>
            <person name="Quetier F."/>
            <person name="Saurin W."/>
            <person name="Scarpelli C."/>
            <person name="Wincker P."/>
            <person name="Lander E.S."/>
            <person name="Weissenbach J."/>
            <person name="Roest Crollius H."/>
        </authorList>
    </citation>
    <scope>NUCLEOTIDE SEQUENCE [LARGE SCALE GENOMIC DNA]</scope>
</reference>
<evidence type="ECO:0000313" key="18">
    <source>
        <dbReference type="Proteomes" id="UP000007303"/>
    </source>
</evidence>
<feature type="disulfide bond" evidence="15">
    <location>
        <begin position="182"/>
        <end position="192"/>
    </location>
</feature>
<comment type="subunit">
    <text evidence="13">Interacts with LGALS1 and laminin.</text>
</comment>
<dbReference type="Ensembl" id="ENSTNIT00000007011.1">
    <property type="protein sequence ID" value="ENSTNIP00000006860.1"/>
    <property type="gene ID" value="ENSTNIG00000004235.1"/>
</dbReference>
<feature type="domain" description="SRCR" evidence="16">
    <location>
        <begin position="112"/>
        <end position="213"/>
    </location>
</feature>
<evidence type="ECO:0000313" key="17">
    <source>
        <dbReference type="Ensembl" id="ENSTNIP00000006860.1"/>
    </source>
</evidence>
<keyword evidence="18" id="KW-1185">Reference proteome</keyword>
<evidence type="ECO:0000256" key="3">
    <source>
        <dbReference type="ARBA" id="ARBA00022525"/>
    </source>
</evidence>
<dbReference type="GO" id="GO:0005615">
    <property type="term" value="C:extracellular space"/>
    <property type="evidence" value="ECO:0007669"/>
    <property type="project" value="TreeGrafter"/>
</dbReference>
<dbReference type="OMA" id="AKDQCAG"/>
<evidence type="ECO:0000256" key="4">
    <source>
        <dbReference type="ARBA" id="ARBA00022692"/>
    </source>
</evidence>
<feature type="disulfide bond" evidence="15">
    <location>
        <begin position="45"/>
        <end position="106"/>
    </location>
</feature>
<dbReference type="STRING" id="99883.ENSTNIP00000006860"/>
<dbReference type="GO" id="GO:0005886">
    <property type="term" value="C:plasma membrane"/>
    <property type="evidence" value="ECO:0007669"/>
    <property type="project" value="TreeGrafter"/>
</dbReference>
<dbReference type="HOGENOM" id="CLU_002555_11_0_1"/>
<reference evidence="17" key="3">
    <citation type="submission" date="2025-09" db="UniProtKB">
        <authorList>
            <consortium name="Ensembl"/>
        </authorList>
    </citation>
    <scope>IDENTIFICATION</scope>
</reference>
<evidence type="ECO:0000256" key="1">
    <source>
        <dbReference type="ARBA" id="ARBA00004167"/>
    </source>
</evidence>
<proteinExistence type="predicted"/>
<keyword evidence="11" id="KW-0325">Glycoprotein</keyword>
<keyword evidence="10" id="KW-0675">Receptor</keyword>
<dbReference type="GO" id="GO:0004252">
    <property type="term" value="F:serine-type endopeptidase activity"/>
    <property type="evidence" value="ECO:0007669"/>
    <property type="project" value="TreeGrafter"/>
</dbReference>
<dbReference type="InterPro" id="IPR001190">
    <property type="entry name" value="SRCR"/>
</dbReference>
<feature type="domain" description="SRCR" evidence="16">
    <location>
        <begin position="7"/>
        <end position="107"/>
    </location>
</feature>
<evidence type="ECO:0000256" key="9">
    <source>
        <dbReference type="ARBA" id="ARBA00023157"/>
    </source>
</evidence>
<comment type="subcellular location">
    <subcellularLocation>
        <location evidence="1">Membrane</location>
        <topology evidence="1">Single-pass membrane protein</topology>
    </subcellularLocation>
    <subcellularLocation>
        <location evidence="2">Secreted</location>
    </subcellularLocation>
</comment>
<keyword evidence="6" id="KW-0677">Repeat</keyword>
<dbReference type="SUPFAM" id="SSF56487">
    <property type="entry name" value="SRCR-like"/>
    <property type="match status" value="3"/>
</dbReference>
<dbReference type="FunFam" id="3.10.250.10:FF:000016">
    <property type="entry name" value="Scavenger receptor cysteine-rich protein type 12"/>
    <property type="match status" value="1"/>
</dbReference>
<dbReference type="FunFam" id="3.10.250.10:FF:000002">
    <property type="entry name" value="Scavenger receptor cysteine-rich type 1 protein M130"/>
    <property type="match status" value="1"/>
</dbReference>
<dbReference type="PROSITE" id="PS00420">
    <property type="entry name" value="SRCR_1"/>
    <property type="match status" value="2"/>
</dbReference>
<evidence type="ECO:0000256" key="5">
    <source>
        <dbReference type="ARBA" id="ARBA00022729"/>
    </source>
</evidence>
<dbReference type="Gene3D" id="3.10.250.10">
    <property type="entry name" value="SRCR-like domain"/>
    <property type="match status" value="3"/>
</dbReference>
<keyword evidence="3" id="KW-0964">Secreted</keyword>
<comment type="function">
    <text evidence="12">Binds to extracellular matrix proteins. Binds to pathogen-associated molecular patterns (PAMPs) present on the cell walls of Gram-positive and Gram-negative bacteria and fungi, behaving as a pattern recognition receptor (PRR). Induces bacterial and fungal aggregation and subsequent inhibition of PAMP-induced cytokine release. Does not possess intrinsic bactericidal activity. May play a role in the innate defense and homeostasis of certain epithelial surfaces.</text>
</comment>
<evidence type="ECO:0000256" key="12">
    <source>
        <dbReference type="ARBA" id="ARBA00058074"/>
    </source>
</evidence>
<keyword evidence="9 15" id="KW-1015">Disulfide bond</keyword>
<dbReference type="InParanoid" id="H3CF36"/>
<sequence>MFRSQAMRLAGGSDRCAGRVELWRSGRWGTVCDDHWDLQDADVVCTQLGCGYALSVTGQGGPFPPGRGPVYLDDLNCTGKEDNLWSCPAVVDESDCGHKEDAGVTCSEMRAVRLTGGLDRCSGRVEIHRNGSWVSVCDNCWNERLASMVCTMLECGTEAIQFSQFVPPLDYNKNDTQWYYSCSSNAQNLWQCREIINNPHLCKNSKASGVICNGHQAMRLAGGSDRCAGRVELWRSGRWGTVCDDHWDLQDADVVCAQLGCGYALSVTGQGGPFPPGRGPVYLDDLNCTGK</sequence>
<protein>
    <recommendedName>
        <fullName evidence="14">Soluble scavenger receptor cysteine-rich domain-containing protein SSC5D</fullName>
    </recommendedName>
</protein>
<dbReference type="InterPro" id="IPR036772">
    <property type="entry name" value="SRCR-like_dom_sf"/>
</dbReference>
<feature type="disulfide bond" evidence="15">
    <location>
        <begin position="32"/>
        <end position="96"/>
    </location>
</feature>
<dbReference type="PANTHER" id="PTHR48071">
    <property type="entry name" value="SRCR DOMAIN-CONTAINING PROTEIN"/>
    <property type="match status" value="1"/>
</dbReference>
<dbReference type="AlphaFoldDB" id="H3CF36"/>
<keyword evidence="4" id="KW-0812">Transmembrane</keyword>
<feature type="disulfide bond" evidence="15">
    <location>
        <begin position="77"/>
        <end position="87"/>
    </location>
</feature>
<dbReference type="Pfam" id="PF00530">
    <property type="entry name" value="SRCR"/>
    <property type="match status" value="3"/>
</dbReference>
<dbReference type="PRINTS" id="PR00258">
    <property type="entry name" value="SPERACTRCPTR"/>
</dbReference>